<keyword evidence="5" id="KW-0597">Phosphoprotein</keyword>
<dbReference type="NCBIfam" id="TIGR00229">
    <property type="entry name" value="sensory_box"/>
    <property type="match status" value="1"/>
</dbReference>
<keyword evidence="10" id="KW-1185">Reference proteome</keyword>
<keyword evidence="4" id="KW-0418">Kinase</keyword>
<dbReference type="RefSeq" id="WP_106307619.1">
    <property type="nucleotide sequence ID" value="NZ_PVWO01000245.1"/>
</dbReference>
<dbReference type="InterPro" id="IPR005467">
    <property type="entry name" value="His_kinase_dom"/>
</dbReference>
<name>A0A2T1GBK6_9CYAN</name>
<dbReference type="InterPro" id="IPR036890">
    <property type="entry name" value="HATPase_C_sf"/>
</dbReference>
<proteinExistence type="predicted"/>
<dbReference type="InterPro" id="IPR003594">
    <property type="entry name" value="HATPase_dom"/>
</dbReference>
<dbReference type="EC" id="2.7.13.3" evidence="2"/>
<protein>
    <recommendedName>
        <fullName evidence="2">histidine kinase</fullName>
        <ecNumber evidence="2">2.7.13.3</ecNumber>
    </recommendedName>
</protein>
<dbReference type="GO" id="GO:0000155">
    <property type="term" value="F:phosphorelay sensor kinase activity"/>
    <property type="evidence" value="ECO:0007669"/>
    <property type="project" value="TreeGrafter"/>
</dbReference>
<evidence type="ECO:0000259" key="6">
    <source>
        <dbReference type="PROSITE" id="PS50109"/>
    </source>
</evidence>
<dbReference type="AlphaFoldDB" id="A0A2T1GBK6"/>
<dbReference type="CDD" id="cd00130">
    <property type="entry name" value="PAS"/>
    <property type="match status" value="1"/>
</dbReference>
<dbReference type="EMBL" id="PVWO01000245">
    <property type="protein sequence ID" value="PSB54633.1"/>
    <property type="molecule type" value="Genomic_DNA"/>
</dbReference>
<dbReference type="PROSITE" id="PS50112">
    <property type="entry name" value="PAS"/>
    <property type="match status" value="1"/>
</dbReference>
<gene>
    <name evidence="9" type="ORF">C7B77_17575</name>
</gene>
<dbReference type="GO" id="GO:0006355">
    <property type="term" value="P:regulation of DNA-templated transcription"/>
    <property type="evidence" value="ECO:0007669"/>
    <property type="project" value="InterPro"/>
</dbReference>
<dbReference type="PROSITE" id="PS50110">
    <property type="entry name" value="RESPONSE_REGULATORY"/>
    <property type="match status" value="1"/>
</dbReference>
<dbReference type="InterPro" id="IPR000014">
    <property type="entry name" value="PAS"/>
</dbReference>
<dbReference type="Pfam" id="PF00989">
    <property type="entry name" value="PAS"/>
    <property type="match status" value="1"/>
</dbReference>
<evidence type="ECO:0000256" key="5">
    <source>
        <dbReference type="PROSITE-ProRule" id="PRU00169"/>
    </source>
</evidence>
<dbReference type="PANTHER" id="PTHR43047:SF72">
    <property type="entry name" value="OSMOSENSING HISTIDINE PROTEIN KINASE SLN1"/>
    <property type="match status" value="1"/>
</dbReference>
<dbReference type="InterPro" id="IPR013767">
    <property type="entry name" value="PAS_fold"/>
</dbReference>
<dbReference type="Gene3D" id="3.40.50.2300">
    <property type="match status" value="1"/>
</dbReference>
<evidence type="ECO:0000313" key="9">
    <source>
        <dbReference type="EMBL" id="PSB54633.1"/>
    </source>
</evidence>
<dbReference type="SUPFAM" id="SSF55874">
    <property type="entry name" value="ATPase domain of HSP90 chaperone/DNA topoisomerase II/histidine kinase"/>
    <property type="match status" value="1"/>
</dbReference>
<accession>A0A2T1GBK6</accession>
<evidence type="ECO:0000256" key="4">
    <source>
        <dbReference type="ARBA" id="ARBA00022777"/>
    </source>
</evidence>
<evidence type="ECO:0000256" key="1">
    <source>
        <dbReference type="ARBA" id="ARBA00000085"/>
    </source>
</evidence>
<dbReference type="SUPFAM" id="SSF55785">
    <property type="entry name" value="PYP-like sensor domain (PAS domain)"/>
    <property type="match status" value="1"/>
</dbReference>
<evidence type="ECO:0000256" key="2">
    <source>
        <dbReference type="ARBA" id="ARBA00012438"/>
    </source>
</evidence>
<dbReference type="Pfam" id="PF02518">
    <property type="entry name" value="HATPase_c"/>
    <property type="match status" value="1"/>
</dbReference>
<evidence type="ECO:0000313" key="10">
    <source>
        <dbReference type="Proteomes" id="UP000238937"/>
    </source>
</evidence>
<dbReference type="SUPFAM" id="SSF52172">
    <property type="entry name" value="CheY-like"/>
    <property type="match status" value="1"/>
</dbReference>
<dbReference type="SMART" id="SM00387">
    <property type="entry name" value="HATPase_c"/>
    <property type="match status" value="1"/>
</dbReference>
<dbReference type="PANTHER" id="PTHR43047">
    <property type="entry name" value="TWO-COMPONENT HISTIDINE PROTEIN KINASE"/>
    <property type="match status" value="1"/>
</dbReference>
<dbReference type="CDD" id="cd17534">
    <property type="entry name" value="REC_DC-like"/>
    <property type="match status" value="1"/>
</dbReference>
<evidence type="ECO:0000259" key="8">
    <source>
        <dbReference type="PROSITE" id="PS50112"/>
    </source>
</evidence>
<dbReference type="Proteomes" id="UP000238937">
    <property type="component" value="Unassembled WGS sequence"/>
</dbReference>
<comment type="catalytic activity">
    <reaction evidence="1">
        <text>ATP + protein L-histidine = ADP + protein N-phospho-L-histidine.</text>
        <dbReference type="EC" id="2.7.13.3"/>
    </reaction>
</comment>
<reference evidence="9 10" key="1">
    <citation type="submission" date="2018-03" db="EMBL/GenBank/DDBJ databases">
        <title>The ancient ancestry and fast evolution of plastids.</title>
        <authorList>
            <person name="Moore K.R."/>
            <person name="Magnabosco C."/>
            <person name="Momper L."/>
            <person name="Gold D.A."/>
            <person name="Bosak T."/>
            <person name="Fournier G.P."/>
        </authorList>
    </citation>
    <scope>NUCLEOTIDE SEQUENCE [LARGE SCALE GENOMIC DNA]</scope>
    <source>
        <strain evidence="9 10">CCALA 037</strain>
    </source>
</reference>
<dbReference type="SMART" id="SM00448">
    <property type="entry name" value="REC"/>
    <property type="match status" value="1"/>
</dbReference>
<evidence type="ECO:0000259" key="7">
    <source>
        <dbReference type="PROSITE" id="PS50110"/>
    </source>
</evidence>
<dbReference type="GO" id="GO:0005886">
    <property type="term" value="C:plasma membrane"/>
    <property type="evidence" value="ECO:0007669"/>
    <property type="project" value="TreeGrafter"/>
</dbReference>
<keyword evidence="3" id="KW-0808">Transferase</keyword>
<feature type="domain" description="Histidine kinase" evidence="6">
    <location>
        <begin position="612"/>
        <end position="716"/>
    </location>
</feature>
<comment type="caution">
    <text evidence="9">The sequence shown here is derived from an EMBL/GenBank/DDBJ whole genome shotgun (WGS) entry which is preliminary data.</text>
</comment>
<feature type="modified residue" description="4-aspartylphosphate" evidence="5">
    <location>
        <position position="53"/>
    </location>
</feature>
<feature type="domain" description="Response regulatory" evidence="7">
    <location>
        <begin position="3"/>
        <end position="118"/>
    </location>
</feature>
<feature type="domain" description="PAS" evidence="8">
    <location>
        <begin position="130"/>
        <end position="203"/>
    </location>
</feature>
<dbReference type="InterPro" id="IPR001789">
    <property type="entry name" value="Sig_transdc_resp-reg_receiver"/>
</dbReference>
<dbReference type="InterPro" id="IPR035965">
    <property type="entry name" value="PAS-like_dom_sf"/>
</dbReference>
<dbReference type="GO" id="GO:0009927">
    <property type="term" value="F:histidine phosphotransfer kinase activity"/>
    <property type="evidence" value="ECO:0007669"/>
    <property type="project" value="TreeGrafter"/>
</dbReference>
<dbReference type="Gene3D" id="3.30.450.20">
    <property type="entry name" value="PAS domain"/>
    <property type="match status" value="1"/>
</dbReference>
<evidence type="ECO:0000256" key="3">
    <source>
        <dbReference type="ARBA" id="ARBA00022679"/>
    </source>
</evidence>
<sequence length="716" mass="80995">MTDILIVEDESIVAWDIKETLEKLGHQVVDLVASGAEAIRAATNSHPELVLMDIRLAGDMDGITAGAEIYDRLNIPVVYLTAHADEHTLERATQTNPFGYIIKPFQWQTLQSTIKVAIQRHRTELATSLNRVGLTRILNSIGNGIIITDRQGVVTFINPMGQDLIGWRATEALGKQIGEIFRLHWESDGIAIENPAMRAMRLQQVVKSPDRCWLATKYGSDIPLADTATPIYQPDGRVIGSIVIFHNNSDRLNAEMDLIERNQDLEDFQLKLICQLQLETTKYQQAIACVEVLNTVFDRVSTATTETELLQGAIQQLGMALDADYCWCTLHQSQDSTAIIVSEYINTEHQSYPTSNVGQKIDLLLYPQFYDRLFDRKSWIDPPVEIVPKPYLDLLDPIAQTIVCPMLAAPPRSAIRRDRIDDWAIGEVGIVITGKPLWTSYQARLISKIFSYAIQFFRQTHRESLDRKSISQSLTWLDSIKDEFRMSLLDVNRAMYLSAEVLIEQIRSFELKTANLAQIEQNQLWHQKLTVNLQSIEAEWQRQFHLIDTLIDIQTNGITYHLRSLSDLEFDRWTATIAKRCAALAQRYRHEMSERIPNDRLPLKLIYPARILELIVVEMFENACKYTPQDRLISLAIDIRANRLQVRIVSVGIELSTRDIELIFSPFARDSRDAAASGITGLGLPLIGKLVPLLGGEIQASSDRDGTSLILTVPIA</sequence>
<dbReference type="OrthoDB" id="9809987at2"/>
<dbReference type="Gene3D" id="3.30.565.10">
    <property type="entry name" value="Histidine kinase-like ATPase, C-terminal domain"/>
    <property type="match status" value="1"/>
</dbReference>
<dbReference type="PROSITE" id="PS50109">
    <property type="entry name" value="HIS_KIN"/>
    <property type="match status" value="1"/>
</dbReference>
<dbReference type="SMART" id="SM00091">
    <property type="entry name" value="PAS"/>
    <property type="match status" value="1"/>
</dbReference>
<dbReference type="InterPro" id="IPR011006">
    <property type="entry name" value="CheY-like_superfamily"/>
</dbReference>
<dbReference type="Pfam" id="PF00072">
    <property type="entry name" value="Response_reg"/>
    <property type="match status" value="1"/>
</dbReference>
<organism evidence="9 10">
    <name type="scientific">Chamaesiphon polymorphus CCALA 037</name>
    <dbReference type="NCBI Taxonomy" id="2107692"/>
    <lineage>
        <taxon>Bacteria</taxon>
        <taxon>Bacillati</taxon>
        <taxon>Cyanobacteriota</taxon>
        <taxon>Cyanophyceae</taxon>
        <taxon>Gomontiellales</taxon>
        <taxon>Chamaesiphonaceae</taxon>
        <taxon>Chamaesiphon</taxon>
    </lineage>
</organism>